<evidence type="ECO:0000256" key="5">
    <source>
        <dbReference type="ARBA" id="ARBA00022691"/>
    </source>
</evidence>
<dbReference type="PANTHER" id="PTHR10920">
    <property type="entry name" value="RIBOSOMAL RNA METHYLTRANSFERASE"/>
    <property type="match status" value="1"/>
</dbReference>
<reference evidence="8 9" key="1">
    <citation type="submission" date="2017-12" db="EMBL/GenBank/DDBJ databases">
        <title>Genome Sequence of a Multidrug-Resistant Candida haemulonii Isolate from a Patient with Chronic Leg Ulcers in Israel.</title>
        <authorList>
            <person name="Chow N.A."/>
            <person name="Gade L."/>
            <person name="Batra D."/>
            <person name="Rowe L.A."/>
            <person name="Ben-Ami R."/>
            <person name="Loparev V.N."/>
            <person name="Litvintseva A.P."/>
        </authorList>
    </citation>
    <scope>NUCLEOTIDE SEQUENCE [LARGE SCALE GENOMIC DNA]</scope>
    <source>
        <strain evidence="8 9">B11899</strain>
    </source>
</reference>
<evidence type="ECO:0000256" key="3">
    <source>
        <dbReference type="ARBA" id="ARBA00022603"/>
    </source>
</evidence>
<dbReference type="GeneID" id="37007244"/>
<dbReference type="GO" id="GO:0005739">
    <property type="term" value="C:mitochondrion"/>
    <property type="evidence" value="ECO:0007669"/>
    <property type="project" value="TreeGrafter"/>
</dbReference>
<keyword evidence="2" id="KW-0698">rRNA processing</keyword>
<evidence type="ECO:0000256" key="6">
    <source>
        <dbReference type="ARBA" id="ARBA00041184"/>
    </source>
</evidence>
<evidence type="ECO:0000313" key="8">
    <source>
        <dbReference type="EMBL" id="PVH20133.1"/>
    </source>
</evidence>
<evidence type="ECO:0000256" key="4">
    <source>
        <dbReference type="ARBA" id="ARBA00022679"/>
    </source>
</evidence>
<feature type="domain" description="Ribosomal RNA methyltransferase FtsJ" evidence="7">
    <location>
        <begin position="44"/>
        <end position="314"/>
    </location>
</feature>
<keyword evidence="5" id="KW-0949">S-adenosyl-L-methionine</keyword>
<protein>
    <recommendedName>
        <fullName evidence="6">rRNA methyltransferase 2, mitochondrial</fullName>
    </recommendedName>
</protein>
<dbReference type="EMBL" id="PKFO01000003">
    <property type="protein sequence ID" value="PVH20133.1"/>
    <property type="molecule type" value="Genomic_DNA"/>
</dbReference>
<accession>A0A2V1AS68</accession>
<sequence length="329" mass="37620">MIPRDIRWRGILYPRLSVLLHRGYASARLTRQEKIDGSNHLSRSKLHQLDTKFNLFNENVTKMVDLGYSPGNWLIYAREALSRIHEIEPEKIYQKCTLVGLDIIIGNHPAGTFTTQGNILSKLAHRNVISLLKEHAYKRLVVQNGLLDDLLPEQDAKDPTFESEMARISDIFDDLSLKDKTLESILSLQDYQADLITSDLSSAFLQDKGFFNNTTTRPFIRSSTNSELRRNVTDPLKASIDTAEAALLLCCEALAKGGNFVIRLARIDLADPEIDLLEERLKRVFKHVQRWKPEGSTKSNFSVISELYFVCKDKQDHLADKYNVFDVKR</sequence>
<keyword evidence="4" id="KW-0808">Transferase</keyword>
<dbReference type="STRING" id="45357.A0A2V1AS68"/>
<dbReference type="RefSeq" id="XP_025341073.1">
    <property type="nucleotide sequence ID" value="XM_025485608.1"/>
</dbReference>
<evidence type="ECO:0000256" key="2">
    <source>
        <dbReference type="ARBA" id="ARBA00022552"/>
    </source>
</evidence>
<name>A0A2V1AS68_9ASCO</name>
<dbReference type="SUPFAM" id="SSF53335">
    <property type="entry name" value="S-adenosyl-L-methionine-dependent methyltransferases"/>
    <property type="match status" value="1"/>
</dbReference>
<dbReference type="InterPro" id="IPR050082">
    <property type="entry name" value="RNA_methyltr_RlmE"/>
</dbReference>
<dbReference type="VEuPathDB" id="FungiDB:CXQ85_001913"/>
<dbReference type="PANTHER" id="PTHR10920:SF18">
    <property type="entry name" value="RRNA METHYLTRANSFERASE 2, MITOCHONDRIAL"/>
    <property type="match status" value="1"/>
</dbReference>
<evidence type="ECO:0000259" key="7">
    <source>
        <dbReference type="Pfam" id="PF01728"/>
    </source>
</evidence>
<evidence type="ECO:0000313" key="9">
    <source>
        <dbReference type="Proteomes" id="UP000244309"/>
    </source>
</evidence>
<dbReference type="Gene3D" id="3.40.50.150">
    <property type="entry name" value="Vaccinia Virus protein VP39"/>
    <property type="match status" value="1"/>
</dbReference>
<dbReference type="GO" id="GO:0008650">
    <property type="term" value="F:rRNA (uridine-2'-O-)-methyltransferase activity"/>
    <property type="evidence" value="ECO:0007669"/>
    <property type="project" value="TreeGrafter"/>
</dbReference>
<keyword evidence="3" id="KW-0489">Methyltransferase</keyword>
<gene>
    <name evidence="8" type="ORF">CXQ85_001913</name>
</gene>
<keyword evidence="9" id="KW-1185">Reference proteome</keyword>
<proteinExistence type="inferred from homology"/>
<dbReference type="Proteomes" id="UP000244309">
    <property type="component" value="Unassembled WGS sequence"/>
</dbReference>
<dbReference type="Pfam" id="PF01728">
    <property type="entry name" value="FtsJ"/>
    <property type="match status" value="1"/>
</dbReference>
<comment type="similarity">
    <text evidence="1">Belongs to the class I-like SAM-binding methyltransferase superfamily. RNA methyltransferase RlmE family.</text>
</comment>
<dbReference type="InterPro" id="IPR029063">
    <property type="entry name" value="SAM-dependent_MTases_sf"/>
</dbReference>
<comment type="caution">
    <text evidence="8">The sequence shown here is derived from an EMBL/GenBank/DDBJ whole genome shotgun (WGS) entry which is preliminary data.</text>
</comment>
<dbReference type="OrthoDB" id="20105at2759"/>
<organism evidence="8 9">
    <name type="scientific">Candidozyma haemuli</name>
    <dbReference type="NCBI Taxonomy" id="45357"/>
    <lineage>
        <taxon>Eukaryota</taxon>
        <taxon>Fungi</taxon>
        <taxon>Dikarya</taxon>
        <taxon>Ascomycota</taxon>
        <taxon>Saccharomycotina</taxon>
        <taxon>Pichiomycetes</taxon>
        <taxon>Metschnikowiaceae</taxon>
        <taxon>Candidozyma</taxon>
    </lineage>
</organism>
<dbReference type="InterPro" id="IPR002877">
    <property type="entry name" value="RNA_MeTrfase_FtsJ_dom"/>
</dbReference>
<evidence type="ECO:0000256" key="1">
    <source>
        <dbReference type="ARBA" id="ARBA00009258"/>
    </source>
</evidence>
<dbReference type="AlphaFoldDB" id="A0A2V1AS68"/>